<dbReference type="RefSeq" id="WP_146947364.1">
    <property type="nucleotide sequence ID" value="NZ_BJYV01000004.1"/>
</dbReference>
<keyword evidence="1" id="KW-0472">Membrane</keyword>
<proteinExistence type="predicted"/>
<organism evidence="2 3">
    <name type="scientific">Cyclobacterium qasimii</name>
    <dbReference type="NCBI Taxonomy" id="1350429"/>
    <lineage>
        <taxon>Bacteria</taxon>
        <taxon>Pseudomonadati</taxon>
        <taxon>Bacteroidota</taxon>
        <taxon>Cytophagia</taxon>
        <taxon>Cytophagales</taxon>
        <taxon>Cyclobacteriaceae</taxon>
        <taxon>Cyclobacterium</taxon>
    </lineage>
</organism>
<dbReference type="EMBL" id="BJYV01000004">
    <property type="protein sequence ID" value="GEO20739.1"/>
    <property type="molecule type" value="Genomic_DNA"/>
</dbReference>
<dbReference type="AlphaFoldDB" id="A0A512C960"/>
<evidence type="ECO:0008006" key="4">
    <source>
        <dbReference type="Google" id="ProtNLM"/>
    </source>
</evidence>
<sequence length="309" mass="36031">MRKLIKDLFYFSLLSIVIYITLVVISGQFLPGPLSKNLIYKKSIGFADLRFNEADKINNIDVLVLGSSLAYRGYDPRIFQENGFKIFNLGSSSQSFVQTKFLIDNFLETINPKFVILDVYPRQFENSGIESSADIISNISLNSNILKMVLQQNDLRTYNTFIFSFYNQYIRSNIEYKSPNLKTDLYIPGGYIENITVNEKSVNIKDDFIDVRADQMKAFESIISIFKERKLKYILVQSPQTINKKKSYVNLNYFDSLFFEYGNYINFNKSLDLKDELFLDDNHLNQQGVNIYNRILLDSLKKYPNLLFE</sequence>
<comment type="caution">
    <text evidence="2">The sequence shown here is derived from an EMBL/GenBank/DDBJ whole genome shotgun (WGS) entry which is preliminary data.</text>
</comment>
<feature type="transmembrane region" description="Helical" evidence="1">
    <location>
        <begin position="7"/>
        <end position="30"/>
    </location>
</feature>
<keyword evidence="3" id="KW-1185">Reference proteome</keyword>
<accession>A0A512C960</accession>
<keyword evidence="1" id="KW-0812">Transmembrane</keyword>
<reference evidence="2 3" key="1">
    <citation type="submission" date="2019-07" db="EMBL/GenBank/DDBJ databases">
        <title>Whole genome shotgun sequence of Cyclobacterium qasimii NBRC 106168.</title>
        <authorList>
            <person name="Hosoyama A."/>
            <person name="Uohara A."/>
            <person name="Ohji S."/>
            <person name="Ichikawa N."/>
        </authorList>
    </citation>
    <scope>NUCLEOTIDE SEQUENCE [LARGE SCALE GENOMIC DNA]</scope>
    <source>
        <strain evidence="2 3">NBRC 106168</strain>
    </source>
</reference>
<keyword evidence="1" id="KW-1133">Transmembrane helix</keyword>
<protein>
    <recommendedName>
        <fullName evidence="4">SGNH hydrolase-type esterase domain-containing protein</fullName>
    </recommendedName>
</protein>
<dbReference type="Proteomes" id="UP000321301">
    <property type="component" value="Unassembled WGS sequence"/>
</dbReference>
<name>A0A512C960_9BACT</name>
<dbReference type="SUPFAM" id="SSF52266">
    <property type="entry name" value="SGNH hydrolase"/>
    <property type="match status" value="1"/>
</dbReference>
<gene>
    <name evidence="2" type="ORF">CQA01_12730</name>
</gene>
<evidence type="ECO:0000313" key="2">
    <source>
        <dbReference type="EMBL" id="GEO20739.1"/>
    </source>
</evidence>
<evidence type="ECO:0000313" key="3">
    <source>
        <dbReference type="Proteomes" id="UP000321301"/>
    </source>
</evidence>
<evidence type="ECO:0000256" key="1">
    <source>
        <dbReference type="SAM" id="Phobius"/>
    </source>
</evidence>